<dbReference type="SMART" id="SM00827">
    <property type="entry name" value="PKS_AT"/>
    <property type="match status" value="2"/>
</dbReference>
<dbReference type="InterPro" id="IPR041618">
    <property type="entry name" value="PKS_DE"/>
</dbReference>
<dbReference type="SUPFAM" id="SSF53901">
    <property type="entry name" value="Thiolase-like"/>
    <property type="match status" value="2"/>
</dbReference>
<name>A0A1H4YG37_STRMJ</name>
<keyword evidence="8" id="KW-0012">Acyltransferase</keyword>
<feature type="region of interest" description="Disordered" evidence="10">
    <location>
        <begin position="2028"/>
        <end position="2052"/>
    </location>
</feature>
<dbReference type="SUPFAM" id="SSF55048">
    <property type="entry name" value="Probable ACP-binding domain of malonyl-CoA ACP transacylase"/>
    <property type="match status" value="2"/>
</dbReference>
<dbReference type="InterPro" id="IPR014030">
    <property type="entry name" value="Ketoacyl_synth_N"/>
</dbReference>
<keyword evidence="4" id="KW-0597">Phosphoprotein</keyword>
<dbReference type="SMART" id="SM00822">
    <property type="entry name" value="PKS_KR"/>
    <property type="match status" value="2"/>
</dbReference>
<feature type="region of interest" description="C-terminal hotdog fold" evidence="9">
    <location>
        <begin position="2654"/>
        <end position="2792"/>
    </location>
</feature>
<dbReference type="InterPro" id="IPR018201">
    <property type="entry name" value="Ketoacyl_synth_AS"/>
</dbReference>
<dbReference type="InterPro" id="IPR009081">
    <property type="entry name" value="PP-bd_ACP"/>
</dbReference>
<dbReference type="InterPro" id="IPR013968">
    <property type="entry name" value="PKS_KR"/>
</dbReference>
<dbReference type="GO" id="GO:0033068">
    <property type="term" value="P:macrolide biosynthetic process"/>
    <property type="evidence" value="ECO:0007669"/>
    <property type="project" value="UniProtKB-ARBA"/>
</dbReference>
<feature type="domain" description="Carrier" evidence="11">
    <location>
        <begin position="1499"/>
        <end position="1574"/>
    </location>
</feature>
<dbReference type="Pfam" id="PF14765">
    <property type="entry name" value="PS-DH"/>
    <property type="match status" value="1"/>
</dbReference>
<dbReference type="InterPro" id="IPR042104">
    <property type="entry name" value="PKS_dehydratase_sf"/>
</dbReference>
<dbReference type="SUPFAM" id="SSF51735">
    <property type="entry name" value="NAD(P)-binding Rossmann-fold domains"/>
    <property type="match status" value="4"/>
</dbReference>
<dbReference type="InterPro" id="IPR036736">
    <property type="entry name" value="ACP-like_sf"/>
</dbReference>
<dbReference type="FunFam" id="3.40.366.10:FF:000002">
    <property type="entry name" value="Probable polyketide synthase 2"/>
    <property type="match status" value="2"/>
</dbReference>
<dbReference type="SUPFAM" id="SSF52151">
    <property type="entry name" value="FabD/lysophospholipase-like"/>
    <property type="match status" value="2"/>
</dbReference>
<evidence type="ECO:0000256" key="6">
    <source>
        <dbReference type="ARBA" id="ARBA00023194"/>
    </source>
</evidence>
<feature type="domain" description="Carrier" evidence="11">
    <location>
        <begin position="3299"/>
        <end position="3374"/>
    </location>
</feature>
<dbReference type="CDD" id="cd08956">
    <property type="entry name" value="KR_3_FAS_SDR_x"/>
    <property type="match status" value="1"/>
</dbReference>
<dbReference type="CDD" id="cd00833">
    <property type="entry name" value="PKS"/>
    <property type="match status" value="2"/>
</dbReference>
<dbReference type="GO" id="GO:0006633">
    <property type="term" value="P:fatty acid biosynthetic process"/>
    <property type="evidence" value="ECO:0007669"/>
    <property type="project" value="InterPro"/>
</dbReference>
<feature type="region of interest" description="N-terminal hotdog fold" evidence="9">
    <location>
        <begin position="2514"/>
        <end position="2639"/>
    </location>
</feature>
<evidence type="ECO:0000259" key="13">
    <source>
        <dbReference type="PROSITE" id="PS52019"/>
    </source>
</evidence>
<dbReference type="Pfam" id="PF18369">
    <property type="entry name" value="PKS_DE"/>
    <property type="match status" value="1"/>
</dbReference>
<dbReference type="Pfam" id="PF21089">
    <property type="entry name" value="PKS_DH_N"/>
    <property type="match status" value="1"/>
</dbReference>
<dbReference type="InterPro" id="IPR016039">
    <property type="entry name" value="Thiolase-like"/>
</dbReference>
<feature type="active site" description="Proton acceptor; for dehydratase activity" evidence="9">
    <location>
        <position position="2546"/>
    </location>
</feature>
<sequence length="3456" mass="363613">MNEEKLLDYLKRVTADLQQTRQRLLEAESADQEPIAIVAMSCRFPGGVNSPEDLWRLVADGTDAISAFPMDRGWDIDALYDEDPDRPGTSYTTEGGFLENADQFDPAFFGISPREALSMDPQQRLLLETSWEAFERAGIDPMSLRGSRTGVFVGTNGQDYSMLTLGAAESTEDVEGHSGTGNAASIVSGRISYTMGLEGPALSVDTACSSSLVALHLAVQALRQRECTLALAGGITVMSTPAAFVQFSRQRGLAADGRCKPFGAAADGTGWGEGVGMLLVERLSDAQRNGHKVLAIVRGSAINQDGASNGLTAPNGISQQRVIRQALSSARLSVTDVDAVEAHGTGTTLGDPIEAQALMATYGQDRPADQPLWLGGIKSNIGHTQAAAGVAGVIKMVMAMVEGVLPKTLHADEPSPHIDWTGGAVSLLHESTPWPDRDHPRRAAVSSFGMSGTNAHTILEQAPEAEPADAAEAGAGAVDGPVAWVVAGRSAEALQAQAGRLREFLTERPELGMADVALSLATTRSAFEHRAVVTGADREELLQRLEAVAEDATASNGVVRGRTGDAGRSVFVFPGQGAQWVGMAVGLLESSPVFAEAIGECESALSAHVDWSLTDVLRGAEGAPDFDRVDVVQPVLFAVMVSLAKLWRSVGVRPDAVMGHSQGEIAAACVAGALSLEDAAKVVTLRSQAIAAGLAGRGGMVSVGLPVDQVKERIAAWDGGISVAAVNGPGSVVVSGDPGALDEMVAQLEGEEVRVRRVPVDYASHSAHVEAIHEELLKVLADIQPRSSEVPFYSTVLGELVDTAGLDAEYWYRNLRQTVELEATTRTLLNDGHTVFIEASPHPVLTLPVQQTVEAAEAQAVVVGTLRRDEGGLERFLTSAAEVFVRGVTVDWAALLEGRGARRVELPTYAFRRQRYWLEVSAAELQATADGLAADAVDARFWEAVEREDLEALVRTLEVEDEEQQSSLTALLPALSSWRRQRREQNTVDSWRYKVVWKPLAAATEAALSGTWVVVLPASHADDALVTATVNGLETSGADIVRVVLEEKGNDRWSVAERLRGALDEAGVEPSGVAGVFSLLGLDESGHTTFGVVPAGLAATVALVQGLGDAGVVAPLWCGTRGAVSVGRSDRLVSPAQAMVWGLGRIVGVEYPQRWGGAVDLPETMDARAVARLAGVLAGTEGEDQVAVRGSGVFAKRMVRASAADDAENRGSWQGRGSALVTGGTGALGGHVARWLARTGTEHLVLTSRSGMEAEGAAELKAELEGLGARVTVAACDAADRAALAAVLDAIPQEFPLTAVVHTAGVLDDGVVDALTVRRAAGVLRPKVDATRNLHELTAGMDLSAFVLFSSGAGTLGGPGQGSYAAGNAYLDALALQRRADGLAATSIAWGAWAGGGLGSGEVGERMDRSGMVGMVPELAISGMQQALELDEAFMVIAEIDWDRFQPEFVGSRPSALFRELPELNRPAAAAGADTGDGDDAVSELRREMAKLSPAEQPKLLLELVRNQAADVLGYDSADAVEAERAFRDLGFDSLTAVELRNRLGVVTGLRLPVTCVFDYPTATVLARYLYTEMFGDQPVTEGGPAAAAKGSDGPDRPIATDEPIAIIGMSCRFPGGVRSPEELWELLMAEGDVISRFPDDRGWDIDGLYDPDPEKSGTSYVQAGGFLDEVGHFDPSFFGISPREAMAIDPQQRLLLETSWEAFERAGIDPVALRGSQTGVFVGSNYHDYGSRILSDTEGVEGYLGLGSAPSVSSGRISYTFGFEGPAVTVDTACSSSLVALHLACQSLRQGEASVALAGGVTIMATPGTFIEFSAQRVLSFDGRCKAFSADADGTGWSEGVGMLLVERLSDAQRNGHKVLAVIRGSSINQDGASNGLTAPNGPSQQRLIEQTLASARLVSADVDVVEAHGTGTPLGDPIEAQALLATYGQGRPEGEPLLLGAIKSNIGHTQAAAGVAGVIKMVMAMREGTLPKTLHVDEVSPHVDWSAGDLELLTEAMPWPERDHPRRAAVSAFGVSGTNAHTIIEQAPADDEPKAPRAAEAPDSTTAPVPWILSGRTDAALRGQAERLRAQLATATEESMPAVDVGYSLATARSLFDHRAAVVGEDRADMLRGLEALEKGEAAPGVVRGVAGAAGKTAFLFSGQGAQRLGMGRELYEAFPVFADAWDEVCAHLDGLLDRPLREVVFAAEGSADAALLDQTAFTQPALFAIEVALFRLLSAWGVAPDVVIGHSIGEIAAAHVAGVFSLEDACTLVAARGRLMQALPEGGAMVAIQASEEEIAGSLAGREAEVSIAAVNGPTAVVIAGDEAPALEIAGQWSAQGRKTRSLRVSHAFHSPRMDAMLGDFRKVVEELSFAPPAIALVSNVTGQPADTDEMCSPEYWVRHVREAVRFADGVRALEAQGVSRFVEVGPDGVLTAMARDCVADRTEGTTEPVLVPVLRKDRPETRALTTALAELHVGGVGVDWERVFAGRGARTVELPTYAFQRERYWLEALSSFASDVTAVGLVPPTHPLLGAAVELPDADGFLFTGRLSPQTHPWLVDHMVQDTILLPGTAFLELALHAADQVGCDRVEELTLTAPLPLPERGAVHLQLAVGGPDENGARTLNVYSRPEDPTMEQPWVQHASGLLVQSGAPDETGQAGLAVWPPEGAERIEIEDVYDRMAAGGFAYGPVFQGLRSVWIRGDEVFAEVRLPEENASDAGKFGLHPALLDAAIQAVMFVPQEEAGLARLPFSWTGVSLRATGASELRVRLSSRGPDSIGLAVADTSGRAVATADSLVMRLVAEGQIQSAGSPAAGHDSLFRLDWTPVPVGAPAPASEGTWAVLGADDLGVLSSFAAEGADVASYADLAALREAIDSGATAPDVVMVAGAAEAVGIDDGADLAGRVRGTTYRALELVRTWVTDDRFDHSYLVFVTRGAMGAQSSEEVRTPAEAAVWGLLRSAQTEHPGKFLLVDLDSQEHGEVSSVLRTALTAGEPQVAVRDGRVLAARLARVAPAEDRPEPKATPFDGRGTVLITGGTGGLGALLARHLVVEHGVRSLVLTSRRGVEAPGAAELVAELAGLGAQARAVACDVADRASVESLLAGIGSEHPLSAVVHAAGVLDDGVVESLTPERVDKVLRPKVDAALHLHELTRGLDLSAFVVFSSASSNFGGGGQANYAAANAFLDALAHQRRALGLPAVSLAWGMWEQRSEMTGDLGEADLQRIARAGLNALSSEEGLALFDDALGTDETVLVPTHVDLAALRVQARTGEVPALLRGLVRVPRRRVTAAETAQTGTGSLRDRLAGLSAADQYRALLDLVRVQVATVLGHGSPETVEPDMAFKDMGFDSLTTVELRNRLNAETGLRLSAVLVFDHPTPTALVEHLQEELLPDGGTGEPMVFAELDKLGPLLSSVMDDGETRTKVAERLKELLEKLGEASDDADATAEVAERIGSSSNDELFDFIDNELGLS</sequence>
<keyword evidence="15" id="KW-1185">Reference proteome</keyword>
<dbReference type="InterPro" id="IPR055123">
    <property type="entry name" value="SpnB-like_Rossmann"/>
</dbReference>
<dbReference type="Gene3D" id="3.30.70.3290">
    <property type="match status" value="2"/>
</dbReference>
<dbReference type="FunFam" id="1.10.1200.10:FF:000007">
    <property type="entry name" value="Probable polyketide synthase pks17"/>
    <property type="match status" value="2"/>
</dbReference>
<dbReference type="PANTHER" id="PTHR43775:SF51">
    <property type="entry name" value="INACTIVE PHENOLPHTHIOCEROL SYNTHESIS POLYKETIDE SYNTHASE TYPE I PKS1-RELATED"/>
    <property type="match status" value="1"/>
</dbReference>
<dbReference type="PROSITE" id="PS52004">
    <property type="entry name" value="KS3_2"/>
    <property type="match status" value="2"/>
</dbReference>
<evidence type="ECO:0000256" key="2">
    <source>
        <dbReference type="ARBA" id="ARBA00004792"/>
    </source>
</evidence>
<dbReference type="SMART" id="SM01294">
    <property type="entry name" value="PKS_PP_betabranch"/>
    <property type="match status" value="2"/>
</dbReference>
<feature type="domain" description="Ketosynthase family 3 (KS3)" evidence="12">
    <location>
        <begin position="1602"/>
        <end position="2028"/>
    </location>
</feature>
<dbReference type="Pfam" id="PF00109">
    <property type="entry name" value="ketoacyl-synt"/>
    <property type="match status" value="2"/>
</dbReference>
<dbReference type="InterPro" id="IPR057326">
    <property type="entry name" value="KR_dom"/>
</dbReference>
<dbReference type="PROSITE" id="PS50075">
    <property type="entry name" value="CARRIER"/>
    <property type="match status" value="2"/>
</dbReference>
<evidence type="ECO:0000256" key="10">
    <source>
        <dbReference type="SAM" id="MobiDB-lite"/>
    </source>
</evidence>
<dbReference type="SMART" id="SM00825">
    <property type="entry name" value="PKS_KS"/>
    <property type="match status" value="2"/>
</dbReference>
<dbReference type="InterPro" id="IPR014043">
    <property type="entry name" value="Acyl_transferase_dom"/>
</dbReference>
<evidence type="ECO:0000256" key="5">
    <source>
        <dbReference type="ARBA" id="ARBA00022679"/>
    </source>
</evidence>
<dbReference type="NCBIfam" id="NF045894">
    <property type="entry name" value="PKS_plus_SDR"/>
    <property type="match status" value="1"/>
</dbReference>
<dbReference type="PROSITE" id="PS00012">
    <property type="entry name" value="PHOSPHOPANTETHEINE"/>
    <property type="match status" value="2"/>
</dbReference>
<dbReference type="SMART" id="SM00823">
    <property type="entry name" value="PKS_PP"/>
    <property type="match status" value="2"/>
</dbReference>
<dbReference type="PROSITE" id="PS00606">
    <property type="entry name" value="KS3_1"/>
    <property type="match status" value="2"/>
</dbReference>
<keyword evidence="6" id="KW-0045">Antibiotic biosynthesis</keyword>
<proteinExistence type="predicted"/>
<dbReference type="FunFam" id="3.40.47.10:FF:000019">
    <property type="entry name" value="Polyketide synthase type I"/>
    <property type="match status" value="2"/>
</dbReference>
<dbReference type="RefSeq" id="WP_093467521.1">
    <property type="nucleotide sequence ID" value="NZ_FNST01000002.1"/>
</dbReference>
<reference evidence="15" key="1">
    <citation type="submission" date="2016-10" db="EMBL/GenBank/DDBJ databases">
        <authorList>
            <person name="Varghese N."/>
            <person name="Submissions S."/>
        </authorList>
    </citation>
    <scope>NUCLEOTIDE SEQUENCE [LARGE SCALE GENOMIC DNA]</scope>
    <source>
        <strain evidence="15">DSM 40318</strain>
    </source>
</reference>
<keyword evidence="7" id="KW-0511">Multifunctional enzyme</keyword>
<dbReference type="InterPro" id="IPR049551">
    <property type="entry name" value="PKS_DH_C"/>
</dbReference>
<keyword evidence="3" id="KW-0596">Phosphopantetheine</keyword>
<dbReference type="CDD" id="cd08952">
    <property type="entry name" value="KR_1_SDR_x"/>
    <property type="match status" value="1"/>
</dbReference>
<dbReference type="GO" id="GO:0031177">
    <property type="term" value="F:phosphopantetheine binding"/>
    <property type="evidence" value="ECO:0007669"/>
    <property type="project" value="InterPro"/>
</dbReference>
<feature type="domain" description="PKS/mFAS DH" evidence="13">
    <location>
        <begin position="2514"/>
        <end position="2792"/>
    </location>
</feature>
<protein>
    <submittedName>
        <fullName evidence="14">Phosphopantetheine attachment site</fullName>
    </submittedName>
</protein>
<keyword evidence="5" id="KW-0808">Transferase</keyword>
<evidence type="ECO:0000259" key="12">
    <source>
        <dbReference type="PROSITE" id="PS52004"/>
    </source>
</evidence>
<dbReference type="Pfam" id="PF02801">
    <property type="entry name" value="Ketoacyl-synt_C"/>
    <property type="match status" value="2"/>
</dbReference>
<dbReference type="InterPro" id="IPR001227">
    <property type="entry name" value="Ac_transferase_dom_sf"/>
</dbReference>
<dbReference type="SUPFAM" id="SSF47336">
    <property type="entry name" value="ACP-like"/>
    <property type="match status" value="2"/>
</dbReference>
<dbReference type="Pfam" id="PF08990">
    <property type="entry name" value="Docking"/>
    <property type="match status" value="1"/>
</dbReference>
<comment type="pathway">
    <text evidence="2">Antibiotic biosynthesis.</text>
</comment>
<accession>A0A1H4YG37</accession>
<organism evidence="14 15">
    <name type="scientific">Streptomyces melanosporofaciens</name>
    <dbReference type="NCBI Taxonomy" id="67327"/>
    <lineage>
        <taxon>Bacteria</taxon>
        <taxon>Bacillati</taxon>
        <taxon>Actinomycetota</taxon>
        <taxon>Actinomycetes</taxon>
        <taxon>Kitasatosporales</taxon>
        <taxon>Streptomycetaceae</taxon>
        <taxon>Streptomyces</taxon>
        <taxon>Streptomyces violaceusniger group</taxon>
    </lineage>
</organism>
<dbReference type="PROSITE" id="PS52019">
    <property type="entry name" value="PKS_MFAS_DH"/>
    <property type="match status" value="1"/>
</dbReference>
<dbReference type="InterPro" id="IPR020806">
    <property type="entry name" value="PKS_PP-bd"/>
</dbReference>
<evidence type="ECO:0000256" key="3">
    <source>
        <dbReference type="ARBA" id="ARBA00022450"/>
    </source>
</evidence>
<dbReference type="GO" id="GO:0004315">
    <property type="term" value="F:3-oxoacyl-[acyl-carrier-protein] synthase activity"/>
    <property type="evidence" value="ECO:0007669"/>
    <property type="project" value="InterPro"/>
</dbReference>
<gene>
    <name evidence="14" type="ORF">SAMN04490356_7242</name>
</gene>
<dbReference type="PANTHER" id="PTHR43775">
    <property type="entry name" value="FATTY ACID SYNTHASE"/>
    <property type="match status" value="1"/>
</dbReference>
<dbReference type="Gene3D" id="3.40.50.720">
    <property type="entry name" value="NAD(P)-binding Rossmann-like Domain"/>
    <property type="match status" value="2"/>
</dbReference>
<dbReference type="SMART" id="SM00826">
    <property type="entry name" value="PKS_DH"/>
    <property type="match status" value="1"/>
</dbReference>
<dbReference type="InterPro" id="IPR006162">
    <property type="entry name" value="Ppantetheine_attach_site"/>
</dbReference>
<evidence type="ECO:0000313" key="15">
    <source>
        <dbReference type="Proteomes" id="UP000198609"/>
    </source>
</evidence>
<dbReference type="Gene3D" id="3.40.366.10">
    <property type="entry name" value="Malonyl-Coenzyme A Acyl Carrier Protein, domain 2"/>
    <property type="match status" value="2"/>
</dbReference>
<dbReference type="Pfam" id="PF00698">
    <property type="entry name" value="Acyl_transf_1"/>
    <property type="match status" value="2"/>
</dbReference>
<dbReference type="Gene3D" id="3.10.129.110">
    <property type="entry name" value="Polyketide synthase dehydratase"/>
    <property type="match status" value="1"/>
</dbReference>
<comment type="cofactor">
    <cofactor evidence="1">
        <name>pantetheine 4'-phosphate</name>
        <dbReference type="ChEBI" id="CHEBI:47942"/>
    </cofactor>
</comment>
<evidence type="ECO:0000259" key="11">
    <source>
        <dbReference type="PROSITE" id="PS50075"/>
    </source>
</evidence>
<dbReference type="EMBL" id="FNST01000002">
    <property type="protein sequence ID" value="SED16705.1"/>
    <property type="molecule type" value="Genomic_DNA"/>
</dbReference>
<dbReference type="InterPro" id="IPR020841">
    <property type="entry name" value="PKS_Beta-ketoAc_synthase_dom"/>
</dbReference>
<dbReference type="Pfam" id="PF00550">
    <property type="entry name" value="PP-binding"/>
    <property type="match status" value="2"/>
</dbReference>
<evidence type="ECO:0000256" key="8">
    <source>
        <dbReference type="ARBA" id="ARBA00023315"/>
    </source>
</evidence>
<dbReference type="InterPro" id="IPR049900">
    <property type="entry name" value="PKS_mFAS_DH"/>
</dbReference>
<dbReference type="Gene3D" id="6.10.140.1830">
    <property type="match status" value="1"/>
</dbReference>
<dbReference type="Pfam" id="PF16197">
    <property type="entry name" value="KAsynt_C_assoc"/>
    <property type="match status" value="2"/>
</dbReference>
<evidence type="ECO:0000256" key="7">
    <source>
        <dbReference type="ARBA" id="ARBA00023268"/>
    </source>
</evidence>
<dbReference type="InterPro" id="IPR032821">
    <property type="entry name" value="PKS_assoc"/>
</dbReference>
<dbReference type="Pfam" id="PF08659">
    <property type="entry name" value="KR"/>
    <property type="match status" value="2"/>
</dbReference>
<dbReference type="InterPro" id="IPR015083">
    <property type="entry name" value="NorB/c/GfsB-D-like_docking"/>
</dbReference>
<dbReference type="Pfam" id="PF22953">
    <property type="entry name" value="SpnB_Rossmann"/>
    <property type="match status" value="1"/>
</dbReference>
<evidence type="ECO:0000313" key="14">
    <source>
        <dbReference type="EMBL" id="SED16705.1"/>
    </source>
</evidence>
<dbReference type="InterPro" id="IPR014031">
    <property type="entry name" value="Ketoacyl_synth_C"/>
</dbReference>
<feature type="active site" description="Proton donor; for dehydratase activity" evidence="9">
    <location>
        <position position="2715"/>
    </location>
</feature>
<dbReference type="GO" id="GO:0004312">
    <property type="term" value="F:fatty acid synthase activity"/>
    <property type="evidence" value="ECO:0007669"/>
    <property type="project" value="TreeGrafter"/>
</dbReference>
<dbReference type="InterPro" id="IPR036291">
    <property type="entry name" value="NAD(P)-bd_dom_sf"/>
</dbReference>
<evidence type="ECO:0000256" key="4">
    <source>
        <dbReference type="ARBA" id="ARBA00022553"/>
    </source>
</evidence>
<dbReference type="Proteomes" id="UP000198609">
    <property type="component" value="Unassembled WGS sequence"/>
</dbReference>
<evidence type="ECO:0000256" key="1">
    <source>
        <dbReference type="ARBA" id="ARBA00001957"/>
    </source>
</evidence>
<feature type="domain" description="Ketosynthase family 3 (KS3)" evidence="12">
    <location>
        <begin position="32"/>
        <end position="461"/>
    </location>
</feature>
<dbReference type="Gene3D" id="3.40.47.10">
    <property type="match status" value="2"/>
</dbReference>
<dbReference type="InterPro" id="IPR020807">
    <property type="entry name" value="PKS_DH"/>
</dbReference>
<dbReference type="InterPro" id="IPR016036">
    <property type="entry name" value="Malonyl_transacylase_ACP-bd"/>
</dbReference>
<dbReference type="Gene3D" id="1.10.1200.10">
    <property type="entry name" value="ACP-like"/>
    <property type="match status" value="2"/>
</dbReference>
<dbReference type="InterPro" id="IPR016035">
    <property type="entry name" value="Acyl_Trfase/lysoPLipase"/>
</dbReference>
<dbReference type="InterPro" id="IPR050091">
    <property type="entry name" value="PKS_NRPS_Biosynth_Enz"/>
</dbReference>
<evidence type="ECO:0000256" key="9">
    <source>
        <dbReference type="PROSITE-ProRule" id="PRU01363"/>
    </source>
</evidence>
<dbReference type="InterPro" id="IPR049552">
    <property type="entry name" value="PKS_DH_N"/>
</dbReference>